<reference evidence="1 2" key="1">
    <citation type="submission" date="2019-11" db="EMBL/GenBank/DDBJ databases">
        <authorList>
            <person name="Dong K."/>
        </authorList>
    </citation>
    <scope>NUCLEOTIDE SEQUENCE [LARGE SCALE GENOMIC DNA]</scope>
    <source>
        <strain evidence="1 2">NBRC 111993</strain>
    </source>
</reference>
<protein>
    <submittedName>
        <fullName evidence="1">Uncharacterized protein</fullName>
    </submittedName>
</protein>
<organism evidence="1 2">
    <name type="scientific">Paracoccus aestuariivivens</name>
    <dbReference type="NCBI Taxonomy" id="1820333"/>
    <lineage>
        <taxon>Bacteria</taxon>
        <taxon>Pseudomonadati</taxon>
        <taxon>Pseudomonadota</taxon>
        <taxon>Alphaproteobacteria</taxon>
        <taxon>Rhodobacterales</taxon>
        <taxon>Paracoccaceae</taxon>
        <taxon>Paracoccus</taxon>
    </lineage>
</organism>
<evidence type="ECO:0000313" key="2">
    <source>
        <dbReference type="Proteomes" id="UP000478183"/>
    </source>
</evidence>
<gene>
    <name evidence="1" type="ORF">GL286_21860</name>
</gene>
<accession>A0A6L6JGK1</accession>
<dbReference type="Proteomes" id="UP000478183">
    <property type="component" value="Unassembled WGS sequence"/>
</dbReference>
<sequence>MGAAWGWLVALIGIRAASTNAGAIPISLQRYTSVAGLLIWQHYTRQSLLSVCEGS</sequence>
<dbReference type="EMBL" id="WMIE01000047">
    <property type="protein sequence ID" value="MTH80328.1"/>
    <property type="molecule type" value="Genomic_DNA"/>
</dbReference>
<keyword evidence="2" id="KW-1185">Reference proteome</keyword>
<evidence type="ECO:0000313" key="1">
    <source>
        <dbReference type="EMBL" id="MTH80328.1"/>
    </source>
</evidence>
<proteinExistence type="predicted"/>
<name>A0A6L6JGK1_9RHOB</name>
<comment type="caution">
    <text evidence="1">The sequence shown here is derived from an EMBL/GenBank/DDBJ whole genome shotgun (WGS) entry which is preliminary data.</text>
</comment>
<dbReference type="AlphaFoldDB" id="A0A6L6JGK1"/>